<proteinExistence type="predicted"/>
<organism evidence="2 3">
    <name type="scientific">Halocaridina rubra</name>
    <name type="common">Hawaiian red shrimp</name>
    <dbReference type="NCBI Taxonomy" id="373956"/>
    <lineage>
        <taxon>Eukaryota</taxon>
        <taxon>Metazoa</taxon>
        <taxon>Ecdysozoa</taxon>
        <taxon>Arthropoda</taxon>
        <taxon>Crustacea</taxon>
        <taxon>Multicrustacea</taxon>
        <taxon>Malacostraca</taxon>
        <taxon>Eumalacostraca</taxon>
        <taxon>Eucarida</taxon>
        <taxon>Decapoda</taxon>
        <taxon>Pleocyemata</taxon>
        <taxon>Caridea</taxon>
        <taxon>Atyoidea</taxon>
        <taxon>Atyidae</taxon>
        <taxon>Halocaridina</taxon>
    </lineage>
</organism>
<comment type="caution">
    <text evidence="2">The sequence shown here is derived from an EMBL/GenBank/DDBJ whole genome shotgun (WGS) entry which is preliminary data.</text>
</comment>
<protein>
    <submittedName>
        <fullName evidence="2">Uncharacterized protein</fullName>
    </submittedName>
</protein>
<dbReference type="EMBL" id="JAXCGZ010000628">
    <property type="protein sequence ID" value="KAK7085723.1"/>
    <property type="molecule type" value="Genomic_DNA"/>
</dbReference>
<evidence type="ECO:0000256" key="1">
    <source>
        <dbReference type="SAM" id="Coils"/>
    </source>
</evidence>
<dbReference type="Proteomes" id="UP001381693">
    <property type="component" value="Unassembled WGS sequence"/>
</dbReference>
<gene>
    <name evidence="2" type="ORF">SK128_016927</name>
</gene>
<keyword evidence="3" id="KW-1185">Reference proteome</keyword>
<sequence>ANLSLLQQEIAHLEDMEEQLEMRLKQFWPQQTKMSLAIAELQRRVEDLEQVHTSVAKRHDIKHQRKQMRIP</sequence>
<dbReference type="AlphaFoldDB" id="A0AAN8XTZ5"/>
<feature type="coiled-coil region" evidence="1">
    <location>
        <begin position="3"/>
        <end position="58"/>
    </location>
</feature>
<feature type="non-terminal residue" evidence="2">
    <location>
        <position position="1"/>
    </location>
</feature>
<accession>A0AAN8XTZ5</accession>
<evidence type="ECO:0000313" key="2">
    <source>
        <dbReference type="EMBL" id="KAK7085723.1"/>
    </source>
</evidence>
<evidence type="ECO:0000313" key="3">
    <source>
        <dbReference type="Proteomes" id="UP001381693"/>
    </source>
</evidence>
<keyword evidence="1" id="KW-0175">Coiled coil</keyword>
<reference evidence="2 3" key="1">
    <citation type="submission" date="2023-11" db="EMBL/GenBank/DDBJ databases">
        <title>Halocaridina rubra genome assembly.</title>
        <authorList>
            <person name="Smith C."/>
        </authorList>
    </citation>
    <scope>NUCLEOTIDE SEQUENCE [LARGE SCALE GENOMIC DNA]</scope>
    <source>
        <strain evidence="2">EP-1</strain>
        <tissue evidence="2">Whole</tissue>
    </source>
</reference>
<name>A0AAN8XTZ5_HALRR</name>